<keyword evidence="1" id="KW-0812">Transmembrane</keyword>
<keyword evidence="1" id="KW-0472">Membrane</keyword>
<name>A0A9X2EI01_9SPHN</name>
<proteinExistence type="predicted"/>
<dbReference type="Proteomes" id="UP001155128">
    <property type="component" value="Unassembled WGS sequence"/>
</dbReference>
<evidence type="ECO:0000256" key="1">
    <source>
        <dbReference type="SAM" id="Phobius"/>
    </source>
</evidence>
<keyword evidence="1" id="KW-1133">Transmembrane helix</keyword>
<comment type="caution">
    <text evidence="2">The sequence shown here is derived from an EMBL/GenBank/DDBJ whole genome shotgun (WGS) entry which is preliminary data.</text>
</comment>
<sequence length="55" mass="5525">MTITVKAFIWAAIIIGAAILSKLNGFSDGGAMGVTFGLMGAAYASLYSSKSCGSC</sequence>
<evidence type="ECO:0000313" key="2">
    <source>
        <dbReference type="EMBL" id="MCM8557900.1"/>
    </source>
</evidence>
<feature type="transmembrane region" description="Helical" evidence="1">
    <location>
        <begin position="7"/>
        <end position="23"/>
    </location>
</feature>
<dbReference type="EMBL" id="JAMSHT010000001">
    <property type="protein sequence ID" value="MCM8557900.1"/>
    <property type="molecule type" value="Genomic_DNA"/>
</dbReference>
<evidence type="ECO:0000313" key="3">
    <source>
        <dbReference type="Proteomes" id="UP001155128"/>
    </source>
</evidence>
<accession>A0A9X2EI01</accession>
<feature type="transmembrane region" description="Helical" evidence="1">
    <location>
        <begin position="29"/>
        <end position="47"/>
    </location>
</feature>
<reference evidence="2" key="1">
    <citation type="submission" date="2022-06" db="EMBL/GenBank/DDBJ databases">
        <title>Sphingomicrobium sedimins sp. nov., a marine bacterium isolated from tidal flat.</title>
        <authorList>
            <person name="Kim C.-H."/>
            <person name="Yoo Y."/>
            <person name="Kim J.-J."/>
        </authorList>
    </citation>
    <scope>NUCLEOTIDE SEQUENCE</scope>
    <source>
        <strain evidence="2">GRR-S6-50</strain>
    </source>
</reference>
<protein>
    <submittedName>
        <fullName evidence="2">Uncharacterized protein</fullName>
    </submittedName>
</protein>
<dbReference type="RefSeq" id="WP_252114370.1">
    <property type="nucleotide sequence ID" value="NZ_JAMSHT010000001.1"/>
</dbReference>
<organism evidence="2 3">
    <name type="scientific">Sphingomicrobium sediminis</name>
    <dbReference type="NCBI Taxonomy" id="2950949"/>
    <lineage>
        <taxon>Bacteria</taxon>
        <taxon>Pseudomonadati</taxon>
        <taxon>Pseudomonadota</taxon>
        <taxon>Alphaproteobacteria</taxon>
        <taxon>Sphingomonadales</taxon>
        <taxon>Sphingomonadaceae</taxon>
        <taxon>Sphingomicrobium</taxon>
    </lineage>
</organism>
<dbReference type="AlphaFoldDB" id="A0A9X2EI01"/>
<keyword evidence="3" id="KW-1185">Reference proteome</keyword>
<gene>
    <name evidence="2" type="ORF">NDO55_08720</name>
</gene>